<organism evidence="1 2">
    <name type="scientific">Vigna angularis var. angularis</name>
    <dbReference type="NCBI Taxonomy" id="157739"/>
    <lineage>
        <taxon>Eukaryota</taxon>
        <taxon>Viridiplantae</taxon>
        <taxon>Streptophyta</taxon>
        <taxon>Embryophyta</taxon>
        <taxon>Tracheophyta</taxon>
        <taxon>Spermatophyta</taxon>
        <taxon>Magnoliopsida</taxon>
        <taxon>eudicotyledons</taxon>
        <taxon>Gunneridae</taxon>
        <taxon>Pentapetalae</taxon>
        <taxon>rosids</taxon>
        <taxon>fabids</taxon>
        <taxon>Fabales</taxon>
        <taxon>Fabaceae</taxon>
        <taxon>Papilionoideae</taxon>
        <taxon>50 kb inversion clade</taxon>
        <taxon>NPAAA clade</taxon>
        <taxon>indigoferoid/millettioid clade</taxon>
        <taxon>Phaseoleae</taxon>
        <taxon>Vigna</taxon>
    </lineage>
</organism>
<reference evidence="1 2" key="1">
    <citation type="journal article" date="2015" name="Sci. Rep.">
        <title>The power of single molecule real-time sequencing technology in the de novo assembly of a eukaryotic genome.</title>
        <authorList>
            <person name="Sakai H."/>
            <person name="Naito K."/>
            <person name="Ogiso-Tanaka E."/>
            <person name="Takahashi Y."/>
            <person name="Iseki K."/>
            <person name="Muto C."/>
            <person name="Satou K."/>
            <person name="Teruya K."/>
            <person name="Shiroma A."/>
            <person name="Shimoji M."/>
            <person name="Hirano T."/>
            <person name="Itoh T."/>
            <person name="Kaga A."/>
            <person name="Tomooka N."/>
        </authorList>
    </citation>
    <scope>NUCLEOTIDE SEQUENCE [LARGE SCALE GENOMIC DNA]</scope>
    <source>
        <strain evidence="2">cv. Shumari</strain>
    </source>
</reference>
<name>A0A0S3T2S3_PHAAN</name>
<gene>
    <name evidence="1" type="primary">Vigan.10G097700</name>
    <name evidence="1" type="ORF">VIGAN_10097700</name>
</gene>
<evidence type="ECO:0000313" key="1">
    <source>
        <dbReference type="EMBL" id="BAT99528.1"/>
    </source>
</evidence>
<accession>A0A0S3T2S3</accession>
<evidence type="ECO:0000313" key="2">
    <source>
        <dbReference type="Proteomes" id="UP000291084"/>
    </source>
</evidence>
<sequence>FGFRPSFKIRYNLVLIDFFFSVSHLFSPSLSSFHLSPNFIFNNQLSFLHNSSLSQPPHISQRSVSLFLL</sequence>
<dbReference type="AlphaFoldDB" id="A0A0S3T2S3"/>
<proteinExistence type="predicted"/>
<dbReference type="Proteomes" id="UP000291084">
    <property type="component" value="Chromosome 10"/>
</dbReference>
<keyword evidence="2" id="KW-1185">Reference proteome</keyword>
<dbReference type="EMBL" id="AP015043">
    <property type="protein sequence ID" value="BAT99528.1"/>
    <property type="molecule type" value="Genomic_DNA"/>
</dbReference>
<feature type="non-terminal residue" evidence="1">
    <location>
        <position position="1"/>
    </location>
</feature>
<protein>
    <submittedName>
        <fullName evidence="1">Uncharacterized protein</fullName>
    </submittedName>
</protein>